<dbReference type="EMBL" id="QRBB01000001">
    <property type="protein sequence ID" value="RDS77937.1"/>
    <property type="molecule type" value="Genomic_DNA"/>
</dbReference>
<keyword evidence="3" id="KW-1185">Reference proteome</keyword>
<reference evidence="2 3" key="1">
    <citation type="submission" date="2018-07" db="EMBL/GenBank/DDBJ databases">
        <title>Erythrobacter nanhaiensis sp. nov., a novel member of the genus Erythrobacter isolated from the South China Sea.</title>
        <authorList>
            <person name="Chen X."/>
            <person name="Liu J."/>
        </authorList>
    </citation>
    <scope>NUCLEOTIDE SEQUENCE [LARGE SCALE GENOMIC DNA]</scope>
    <source>
        <strain evidence="2 3">S-5</strain>
    </source>
</reference>
<name>A0A395LNF9_9SPHN</name>
<dbReference type="RefSeq" id="WP_115492166.1">
    <property type="nucleotide sequence ID" value="NZ_JACHWW010000001.1"/>
</dbReference>
<keyword evidence="1" id="KW-0812">Transmembrane</keyword>
<gene>
    <name evidence="2" type="ORF">DL238_10225</name>
</gene>
<sequence>MNDRDPDNGQDWVEDARRELSGMLKEGMDHPSTKPVLTGAAVGVVGAAILPVITWPFGLAAGAGYMLYRRIKR</sequence>
<proteinExistence type="predicted"/>
<accession>A0A395LNF9</accession>
<feature type="transmembrane region" description="Helical" evidence="1">
    <location>
        <begin position="40"/>
        <end position="68"/>
    </location>
</feature>
<comment type="caution">
    <text evidence="2">The sequence shown here is derived from an EMBL/GenBank/DDBJ whole genome shotgun (WGS) entry which is preliminary data.</text>
</comment>
<protein>
    <submittedName>
        <fullName evidence="2">Uncharacterized protein</fullName>
    </submittedName>
</protein>
<dbReference type="AlphaFoldDB" id="A0A395LNF9"/>
<evidence type="ECO:0000313" key="2">
    <source>
        <dbReference type="EMBL" id="RDS77937.1"/>
    </source>
</evidence>
<keyword evidence="1" id="KW-0472">Membrane</keyword>
<evidence type="ECO:0000313" key="3">
    <source>
        <dbReference type="Proteomes" id="UP000254101"/>
    </source>
</evidence>
<evidence type="ECO:0000256" key="1">
    <source>
        <dbReference type="SAM" id="Phobius"/>
    </source>
</evidence>
<dbReference type="Proteomes" id="UP000254101">
    <property type="component" value="Unassembled WGS sequence"/>
</dbReference>
<organism evidence="2 3">
    <name type="scientific">Alteriqipengyuania lutimaris</name>
    <dbReference type="NCBI Taxonomy" id="1538146"/>
    <lineage>
        <taxon>Bacteria</taxon>
        <taxon>Pseudomonadati</taxon>
        <taxon>Pseudomonadota</taxon>
        <taxon>Alphaproteobacteria</taxon>
        <taxon>Sphingomonadales</taxon>
        <taxon>Erythrobacteraceae</taxon>
        <taxon>Alteriqipengyuania</taxon>
    </lineage>
</organism>
<keyword evidence="1" id="KW-1133">Transmembrane helix</keyword>
<dbReference type="OrthoDB" id="7410871at2"/>